<dbReference type="Pfam" id="PF01145">
    <property type="entry name" value="Band_7"/>
    <property type="match status" value="1"/>
</dbReference>
<reference evidence="3" key="1">
    <citation type="journal article" date="2015" name="Nature">
        <title>Complex archaea that bridge the gap between prokaryotes and eukaryotes.</title>
        <authorList>
            <person name="Spang A."/>
            <person name="Saw J.H."/>
            <person name="Jorgensen S.L."/>
            <person name="Zaremba-Niedzwiedzka K."/>
            <person name="Martijn J."/>
            <person name="Lind A.E."/>
            <person name="van Eijk R."/>
            <person name="Schleper C."/>
            <person name="Guy L."/>
            <person name="Ettema T.J."/>
        </authorList>
    </citation>
    <scope>NUCLEOTIDE SEQUENCE</scope>
</reference>
<protein>
    <recommendedName>
        <fullName evidence="2">Band 7 domain-containing protein</fullName>
    </recommendedName>
</protein>
<name>A0A0F9GZG3_9ZZZZ</name>
<dbReference type="SUPFAM" id="SSF117892">
    <property type="entry name" value="Band 7/SPFH domain"/>
    <property type="match status" value="1"/>
</dbReference>
<sequence>MKRFILLMTAALSLALITTGCDTEEVPPGFVGVKKTSGGIEKKILQPGNHSIVWRDRLILIEIQEKISFESGMKIRCEDRMNISLDLKVRHRLKRDSTSIHMALKAQGSRIKWGFRKHEKVGALLYKPIAKVYVDHQAREIARLVVSKYPTDQVRINRAKIKAAIFKQLVERVKGSPIEIMEVMVSNIDPPKIISNAIEKARERKEQIQQEKADQAKKTLVEQNQQKLKMQAEQNTQAMKTLKAKNKLALAKINKASLAEEAEAESIRIKILGRILTPLYLKLLYLENQRVLYSTPGVRVVVPAGSKPLVGNLR</sequence>
<dbReference type="PROSITE" id="PS51257">
    <property type="entry name" value="PROKAR_LIPOPROTEIN"/>
    <property type="match status" value="1"/>
</dbReference>
<proteinExistence type="predicted"/>
<gene>
    <name evidence="3" type="ORF">LCGC14_2124730</name>
</gene>
<dbReference type="InterPro" id="IPR036013">
    <property type="entry name" value="Band_7/SPFH_dom_sf"/>
</dbReference>
<dbReference type="InterPro" id="IPR001107">
    <property type="entry name" value="Band_7"/>
</dbReference>
<evidence type="ECO:0000313" key="3">
    <source>
        <dbReference type="EMBL" id="KKL68462.1"/>
    </source>
</evidence>
<evidence type="ECO:0000259" key="2">
    <source>
        <dbReference type="Pfam" id="PF01145"/>
    </source>
</evidence>
<feature type="domain" description="Band 7" evidence="2">
    <location>
        <begin position="25"/>
        <end position="218"/>
    </location>
</feature>
<dbReference type="EMBL" id="LAZR01026523">
    <property type="protein sequence ID" value="KKL68462.1"/>
    <property type="molecule type" value="Genomic_DNA"/>
</dbReference>
<dbReference type="Gene3D" id="3.30.479.30">
    <property type="entry name" value="Band 7 domain"/>
    <property type="match status" value="1"/>
</dbReference>
<dbReference type="AlphaFoldDB" id="A0A0F9GZG3"/>
<feature type="coiled-coil region" evidence="1">
    <location>
        <begin position="194"/>
        <end position="233"/>
    </location>
</feature>
<comment type="caution">
    <text evidence="3">The sequence shown here is derived from an EMBL/GenBank/DDBJ whole genome shotgun (WGS) entry which is preliminary data.</text>
</comment>
<keyword evidence="1" id="KW-0175">Coiled coil</keyword>
<evidence type="ECO:0000256" key="1">
    <source>
        <dbReference type="SAM" id="Coils"/>
    </source>
</evidence>
<accession>A0A0F9GZG3</accession>
<organism evidence="3">
    <name type="scientific">marine sediment metagenome</name>
    <dbReference type="NCBI Taxonomy" id="412755"/>
    <lineage>
        <taxon>unclassified sequences</taxon>
        <taxon>metagenomes</taxon>
        <taxon>ecological metagenomes</taxon>
    </lineage>
</organism>